<evidence type="ECO:0000256" key="4">
    <source>
        <dbReference type="ARBA" id="ARBA00022695"/>
    </source>
</evidence>
<dbReference type="Gene3D" id="3.20.20.140">
    <property type="entry name" value="Metal-dependent hydrolases"/>
    <property type="match status" value="1"/>
</dbReference>
<feature type="compositionally biased region" description="Basic and acidic residues" evidence="10">
    <location>
        <begin position="76"/>
        <end position="86"/>
    </location>
</feature>
<dbReference type="InterPro" id="IPR016195">
    <property type="entry name" value="Pol/histidinol_Pase-like"/>
</dbReference>
<dbReference type="Gene3D" id="1.10.10.1600">
    <property type="entry name" value="Bacterial DNA polymerase III alpha subunit, thumb domain"/>
    <property type="match status" value="1"/>
</dbReference>
<keyword evidence="8" id="KW-0234">DNA repair</keyword>
<dbReference type="SMART" id="SM00481">
    <property type="entry name" value="POLIIIAc"/>
    <property type="match status" value="1"/>
</dbReference>
<dbReference type="Gene3D" id="1.10.150.870">
    <property type="match status" value="1"/>
</dbReference>
<evidence type="ECO:0000313" key="12">
    <source>
        <dbReference type="EMBL" id="UQN14117.1"/>
    </source>
</evidence>
<evidence type="ECO:0000256" key="3">
    <source>
        <dbReference type="ARBA" id="ARBA00022679"/>
    </source>
</evidence>
<gene>
    <name evidence="12" type="primary">dnaE</name>
    <name evidence="12" type="ORF">M3M28_08625</name>
</gene>
<keyword evidence="3 12" id="KW-0808">Transferase</keyword>
<dbReference type="SUPFAM" id="SSF89550">
    <property type="entry name" value="PHP domain-like"/>
    <property type="match status" value="1"/>
</dbReference>
<reference evidence="12" key="1">
    <citation type="submission" date="2022-05" db="EMBL/GenBank/DDBJ databases">
        <title>Complete genome sequence of toluene-degrading Gulosibacter sediminis strain ACHW.36C.</title>
        <authorList>
            <person name="Wai A.C."/>
            <person name="Lai G.K."/>
            <person name="Griffin S.D."/>
            <person name="Leung F.C."/>
        </authorList>
    </citation>
    <scope>NUCLEOTIDE SEQUENCE [LARGE SCALE GENOMIC DNA]</scope>
    <source>
        <strain evidence="12">ACHW.36C</strain>
    </source>
</reference>
<protein>
    <recommendedName>
        <fullName evidence="1">DNA-directed DNA polymerase</fullName>
        <ecNumber evidence="1">2.7.7.7</ecNumber>
    </recommendedName>
</protein>
<name>A0ABY4MUM6_9MICO</name>
<proteinExistence type="predicted"/>
<feature type="domain" description="Polymerase/histidinol phosphatase N-terminal" evidence="11">
    <location>
        <begin position="5"/>
        <end position="72"/>
    </location>
</feature>
<dbReference type="Pfam" id="PF02811">
    <property type="entry name" value="PHP"/>
    <property type="match status" value="1"/>
</dbReference>
<dbReference type="GO" id="GO:0003887">
    <property type="term" value="F:DNA-directed DNA polymerase activity"/>
    <property type="evidence" value="ECO:0007669"/>
    <property type="project" value="UniProtKB-EC"/>
</dbReference>
<organism evidence="12">
    <name type="scientific">Gulosibacter sediminis</name>
    <dbReference type="NCBI Taxonomy" id="1729695"/>
    <lineage>
        <taxon>Bacteria</taxon>
        <taxon>Bacillati</taxon>
        <taxon>Actinomycetota</taxon>
        <taxon>Actinomycetes</taxon>
        <taxon>Micrococcales</taxon>
        <taxon>Microbacteriaceae</taxon>
        <taxon>Gulosibacter</taxon>
    </lineage>
</organism>
<evidence type="ECO:0000256" key="9">
    <source>
        <dbReference type="ARBA" id="ARBA00049244"/>
    </source>
</evidence>
<dbReference type="PANTHER" id="PTHR32294:SF4">
    <property type="entry name" value="ERROR-PRONE DNA POLYMERASE"/>
    <property type="match status" value="1"/>
</dbReference>
<dbReference type="InterPro" id="IPR004013">
    <property type="entry name" value="PHP_dom"/>
</dbReference>
<keyword evidence="6" id="KW-0227">DNA damage</keyword>
<dbReference type="Pfam" id="PF07733">
    <property type="entry name" value="DNA_pol3_alpha"/>
    <property type="match status" value="1"/>
</dbReference>
<keyword evidence="5" id="KW-0235">DNA replication</keyword>
<dbReference type="InterPro" id="IPR011708">
    <property type="entry name" value="DNA_pol3_alpha_NTPase_dom"/>
</dbReference>
<dbReference type="Pfam" id="PF14579">
    <property type="entry name" value="HHH_6"/>
    <property type="match status" value="1"/>
</dbReference>
<keyword evidence="7" id="KW-0239">DNA-directed DNA polymerase</keyword>
<comment type="catalytic activity">
    <reaction evidence="9">
        <text>DNA(n) + a 2'-deoxyribonucleoside 5'-triphosphate = DNA(n+1) + diphosphate</text>
        <dbReference type="Rhea" id="RHEA:22508"/>
        <dbReference type="Rhea" id="RHEA-COMP:17339"/>
        <dbReference type="Rhea" id="RHEA-COMP:17340"/>
        <dbReference type="ChEBI" id="CHEBI:33019"/>
        <dbReference type="ChEBI" id="CHEBI:61560"/>
        <dbReference type="ChEBI" id="CHEBI:173112"/>
        <dbReference type="EC" id="2.7.7.7"/>
    </reaction>
</comment>
<dbReference type="EC" id="2.7.7.7" evidence="1"/>
<dbReference type="InterPro" id="IPR041931">
    <property type="entry name" value="DNA_pol3_alpha_thumb_dom"/>
</dbReference>
<evidence type="ECO:0000256" key="2">
    <source>
        <dbReference type="ARBA" id="ARBA00022490"/>
    </source>
</evidence>
<evidence type="ECO:0000256" key="6">
    <source>
        <dbReference type="ARBA" id="ARBA00022763"/>
    </source>
</evidence>
<dbReference type="EMBL" id="CP097160">
    <property type="protein sequence ID" value="UQN14117.1"/>
    <property type="molecule type" value="Genomic_DNA"/>
</dbReference>
<dbReference type="CDD" id="cd04485">
    <property type="entry name" value="DnaE_OBF"/>
    <property type="match status" value="1"/>
</dbReference>
<accession>A0ABY4MUM6</accession>
<dbReference type="NCBIfam" id="TIGR00594">
    <property type="entry name" value="polc"/>
    <property type="match status" value="1"/>
</dbReference>
<keyword evidence="2" id="KW-0963">Cytoplasm</keyword>
<dbReference type="InterPro" id="IPR040982">
    <property type="entry name" value="DNA_pol3_finger"/>
</dbReference>
<sequence length="1151" mass="126418">MTDFVHLHVASAHSNHHGTNTPEQLVARAASWGAPAAALTDRDGLYGAVRHIRACIAAGIAPIVGVDLALAPQPRAESHGQEHEHTPASATPTPKTPPADANLPRVTVLAHGGLDGAGWASLSRLISAAHKPPRGTPPSREWRPKLPASRFAPFLLGEHEVQGTVLLGPNSDVGRALVRGDHVVARARLQRWQQQLPGAIAVELVCHLTEPGSSASLGHAAAMLELASELRIPAVLTNQVRYLDPDDALTGDVLDAAGALRPLDELPVQPNGQAWLKPAKRMHALAELIVARTGLGGHARDRLLATTSELAERCMLDPETDVRWRQPKTPEPEALGIRDDPNLVLRRRCEAALSERFPDAVGESRRVLDVRLRDELGTIEGFGFATYFLTVADVAELIRDRGIRAQARGSGVSSLVNYLLRVSNVNPIEHDLLFERFLGHKRSTLPDIDIDVESARRHEVYRAIFAKYGSSRVTLLSMHSTYRARGAARDAGLALGLDEHRVDEIAKSLWRFNAGEFRAVLEQKPELAQLATQAREDRDLNLLIDLAERLDRLPRHLSMHPCGVLLGDASLLSTTPVQPSGIGLPMSQFDKDDIDDLGLLKLDVLGVRMQSTLAYSVGEIERLHGPQAAVRGGLPPDTPYVSAQGKLVLDEIPKDDEATFEQIRTTHTLGMFQIESPGQRELIGKMQPDVYDDLIADISLFRPGPMKGNMVTPFLEVKHGFATPNWLHPSFRPFLRETYGVVVYHEQVLRILHTCMGISLADADELRRRMEKQGENIEEMFRTATRRNVDERGRRRFTDAQIDAIWEVLRGFGSFGFCKAHAAAFALPTWQSAWLKTHYPAEFFAGILTHDPGMYPKRLLLGDARRMGVPILPIDVNASTREFVVERVRATPPGWATRRGDLGIRLALSDIRGITDPEIDRILQQRPYESLGDFIARARPSRPLAERLALIGALDSLESQTLTRGELLAAVRRAPRAKPRETSPDALELPLQLHGSHAAVEASGAPELDSRERVQAELEVLALDLSEHVIDGYRPLLDELGVTPAEQLASLRGGAEVIVAGVRVATQTPPMRTGKRVVFISVDDGTGCADAAFFDEAQERSGDVLFGTPLLLIHGTVRRTGERGVSVQAESARDLKRAWEEYSLLAQHRVP</sequence>
<dbReference type="InterPro" id="IPR003141">
    <property type="entry name" value="Pol/His_phosphatase_N"/>
</dbReference>
<keyword evidence="4 12" id="KW-0548">Nucleotidyltransferase</keyword>
<dbReference type="Pfam" id="PF17657">
    <property type="entry name" value="DNA_pol3_finger"/>
    <property type="match status" value="1"/>
</dbReference>
<dbReference type="InterPro" id="IPR004805">
    <property type="entry name" value="DnaE2/DnaE/PolC"/>
</dbReference>
<evidence type="ECO:0000256" key="7">
    <source>
        <dbReference type="ARBA" id="ARBA00022932"/>
    </source>
</evidence>
<dbReference type="InterPro" id="IPR029460">
    <property type="entry name" value="DNAPol_HHH"/>
</dbReference>
<evidence type="ECO:0000256" key="5">
    <source>
        <dbReference type="ARBA" id="ARBA00022705"/>
    </source>
</evidence>
<feature type="compositionally biased region" description="Low complexity" evidence="10">
    <location>
        <begin position="87"/>
        <end position="101"/>
    </location>
</feature>
<evidence type="ECO:0000256" key="1">
    <source>
        <dbReference type="ARBA" id="ARBA00012417"/>
    </source>
</evidence>
<evidence type="ECO:0000259" key="11">
    <source>
        <dbReference type="SMART" id="SM00481"/>
    </source>
</evidence>
<feature type="region of interest" description="Disordered" evidence="10">
    <location>
        <begin position="74"/>
        <end position="102"/>
    </location>
</feature>
<dbReference type="PANTHER" id="PTHR32294">
    <property type="entry name" value="DNA POLYMERASE III SUBUNIT ALPHA"/>
    <property type="match status" value="1"/>
</dbReference>
<evidence type="ECO:0000256" key="8">
    <source>
        <dbReference type="ARBA" id="ARBA00023204"/>
    </source>
</evidence>
<evidence type="ECO:0000256" key="10">
    <source>
        <dbReference type="SAM" id="MobiDB-lite"/>
    </source>
</evidence>